<evidence type="ECO:0000256" key="4">
    <source>
        <dbReference type="ARBA" id="ARBA00022989"/>
    </source>
</evidence>
<protein>
    <submittedName>
        <fullName evidence="6">Sodium-dependent phosphate transporter</fullName>
    </submittedName>
</protein>
<comment type="caution">
    <text evidence="6">The sequence shown here is derived from an EMBL/GenBank/DDBJ whole genome shotgun (WGS) entry which is preliminary data.</text>
</comment>
<reference evidence="6" key="1">
    <citation type="journal article" date="2014" name="Genome Announc.">
        <title>Draft Genome Sequence of Clostridium straminisolvens Strain JCM 21531T, Isolated from a Cellulose-Degrading Bacterial Community.</title>
        <authorList>
            <person name="Yuki M."/>
            <person name="Oshima K."/>
            <person name="Suda W."/>
            <person name="Sakamoto M."/>
            <person name="Kitamura K."/>
            <person name="Iida T."/>
            <person name="Hattori M."/>
            <person name="Ohkuma M."/>
        </authorList>
    </citation>
    <scope>NUCLEOTIDE SEQUENCE [LARGE SCALE GENOMIC DNA]</scope>
    <source>
        <strain evidence="6">JCM 21531</strain>
    </source>
</reference>
<dbReference type="STRING" id="1294263.JCM21531_1699"/>
<proteinExistence type="predicted"/>
<name>W4V522_9FIRM</name>
<dbReference type="GO" id="GO:0005886">
    <property type="term" value="C:plasma membrane"/>
    <property type="evidence" value="ECO:0007669"/>
    <property type="project" value="UniProtKB-SubCell"/>
</dbReference>
<dbReference type="AlphaFoldDB" id="W4V522"/>
<evidence type="ECO:0000256" key="3">
    <source>
        <dbReference type="ARBA" id="ARBA00022692"/>
    </source>
</evidence>
<evidence type="ECO:0000256" key="2">
    <source>
        <dbReference type="ARBA" id="ARBA00022475"/>
    </source>
</evidence>
<comment type="subcellular location">
    <subcellularLocation>
        <location evidence="1">Cell membrane</location>
        <topology evidence="1">Multi-pass membrane protein</topology>
    </subcellularLocation>
</comment>
<keyword evidence="4" id="KW-1133">Transmembrane helix</keyword>
<keyword evidence="7" id="KW-1185">Reference proteome</keyword>
<dbReference type="Proteomes" id="UP000019109">
    <property type="component" value="Unassembled WGS sequence"/>
</dbReference>
<sequence>MFLFGMNIMGTGLEKSAGNKLKSLLERLTSNKLNGFLMGLAVTASYKALRQLQLWWWDL</sequence>
<dbReference type="EMBL" id="BAVR01000016">
    <property type="protein sequence ID" value="GAE88267.1"/>
    <property type="molecule type" value="Genomic_DNA"/>
</dbReference>
<keyword evidence="5" id="KW-0472">Membrane</keyword>
<dbReference type="Pfam" id="PF02690">
    <property type="entry name" value="Na_Pi_cotrans"/>
    <property type="match status" value="1"/>
</dbReference>
<gene>
    <name evidence="6" type="ORF">JCM21531_1699</name>
</gene>
<evidence type="ECO:0000256" key="1">
    <source>
        <dbReference type="ARBA" id="ARBA00004651"/>
    </source>
</evidence>
<organism evidence="6 7">
    <name type="scientific">Acetivibrio straminisolvens JCM 21531</name>
    <dbReference type="NCBI Taxonomy" id="1294263"/>
    <lineage>
        <taxon>Bacteria</taxon>
        <taxon>Bacillati</taxon>
        <taxon>Bacillota</taxon>
        <taxon>Clostridia</taxon>
        <taxon>Eubacteriales</taxon>
        <taxon>Oscillospiraceae</taxon>
        <taxon>Acetivibrio</taxon>
    </lineage>
</organism>
<dbReference type="InterPro" id="IPR003841">
    <property type="entry name" value="Na/Pi_transpt"/>
</dbReference>
<accession>W4V522</accession>
<keyword evidence="3" id="KW-0812">Transmembrane</keyword>
<evidence type="ECO:0000313" key="7">
    <source>
        <dbReference type="Proteomes" id="UP000019109"/>
    </source>
</evidence>
<dbReference type="GO" id="GO:0005436">
    <property type="term" value="F:sodium:phosphate symporter activity"/>
    <property type="evidence" value="ECO:0007669"/>
    <property type="project" value="InterPro"/>
</dbReference>
<dbReference type="GO" id="GO:0044341">
    <property type="term" value="P:sodium-dependent phosphate transport"/>
    <property type="evidence" value="ECO:0007669"/>
    <property type="project" value="InterPro"/>
</dbReference>
<evidence type="ECO:0000256" key="5">
    <source>
        <dbReference type="ARBA" id="ARBA00023136"/>
    </source>
</evidence>
<keyword evidence="2" id="KW-1003">Cell membrane</keyword>
<evidence type="ECO:0000313" key="6">
    <source>
        <dbReference type="EMBL" id="GAE88267.1"/>
    </source>
</evidence>